<dbReference type="PANTHER" id="PTHR43820">
    <property type="entry name" value="HIGH-AFFINITY BRANCHED-CHAIN AMINO ACID TRANSPORT ATP-BINDING PROTEIN LIVF"/>
    <property type="match status" value="1"/>
</dbReference>
<dbReference type="CDD" id="cd03224">
    <property type="entry name" value="ABC_TM1139_LivF_branched"/>
    <property type="match status" value="1"/>
</dbReference>
<evidence type="ECO:0000256" key="5">
    <source>
        <dbReference type="ARBA" id="ARBA00022970"/>
    </source>
</evidence>
<keyword evidence="4" id="KW-0067">ATP-binding</keyword>
<dbReference type="GO" id="GO:0005524">
    <property type="term" value="F:ATP binding"/>
    <property type="evidence" value="ECO:0007669"/>
    <property type="project" value="UniProtKB-KW"/>
</dbReference>
<dbReference type="RefSeq" id="WP_019963338.1">
    <property type="nucleotide sequence ID" value="NZ_UGSK01000001.1"/>
</dbReference>
<dbReference type="InterPro" id="IPR003593">
    <property type="entry name" value="AAA+_ATPase"/>
</dbReference>
<keyword evidence="3" id="KW-0547">Nucleotide-binding</keyword>
<sequence>MSALLTMQSLTGGYGETNILNQVSMTVNDREIVVIVGPNGAGKSTAMKAIFGLLTIRGGSITFDGTDITNWAPNQIVQRGICYVPQVDNIFREMSIHENLEMGAFLRKGDLSAAFDRVYTLFPDLKARRKTPAGNLSGGQRQMVAMGRALMLDPKLLLLDEPTAGLSPKYMEQIFQISRDVRDTGVAILLVEQHAKQALAFADRAYVLAAGANRHEGTGQALLADREVAEMFLGG</sequence>
<dbReference type="AlphaFoldDB" id="A0A378ZR23"/>
<dbReference type="SUPFAM" id="SSF52540">
    <property type="entry name" value="P-loop containing nucleoside triphosphate hydrolases"/>
    <property type="match status" value="1"/>
</dbReference>
<comment type="similarity">
    <text evidence="1">Belongs to the ABC transporter superfamily.</text>
</comment>
<dbReference type="GO" id="GO:0016887">
    <property type="term" value="F:ATP hydrolysis activity"/>
    <property type="evidence" value="ECO:0007669"/>
    <property type="project" value="InterPro"/>
</dbReference>
<accession>A0A378ZR23</accession>
<evidence type="ECO:0000313" key="7">
    <source>
        <dbReference type="EMBL" id="SUA99705.1"/>
    </source>
</evidence>
<protein>
    <submittedName>
        <fullName evidence="7">LIV-I protein F</fullName>
    </submittedName>
</protein>
<evidence type="ECO:0000256" key="4">
    <source>
        <dbReference type="ARBA" id="ARBA00022840"/>
    </source>
</evidence>
<name>A0A378ZR23_9HYPH</name>
<feature type="domain" description="ABC transporter" evidence="6">
    <location>
        <begin position="5"/>
        <end position="235"/>
    </location>
</feature>
<dbReference type="Pfam" id="PF00005">
    <property type="entry name" value="ABC_tran"/>
    <property type="match status" value="1"/>
</dbReference>
<evidence type="ECO:0000259" key="6">
    <source>
        <dbReference type="PROSITE" id="PS50893"/>
    </source>
</evidence>
<reference evidence="7 8" key="1">
    <citation type="submission" date="2018-06" db="EMBL/GenBank/DDBJ databases">
        <authorList>
            <consortium name="Pathogen Informatics"/>
            <person name="Doyle S."/>
        </authorList>
    </citation>
    <scope>NUCLEOTIDE SEQUENCE [LARGE SCALE GENOMIC DNA]</scope>
    <source>
        <strain evidence="7 8">NCTC13350</strain>
    </source>
</reference>
<dbReference type="OrthoDB" id="9806149at2"/>
<proteinExistence type="inferred from homology"/>
<dbReference type="SMART" id="SM00382">
    <property type="entry name" value="AAA"/>
    <property type="match status" value="1"/>
</dbReference>
<evidence type="ECO:0000256" key="2">
    <source>
        <dbReference type="ARBA" id="ARBA00022448"/>
    </source>
</evidence>
<gene>
    <name evidence="7" type="primary">livF_1</name>
    <name evidence="7" type="ORF">NCTC13350_00607</name>
</gene>
<keyword evidence="2" id="KW-0813">Transport</keyword>
<dbReference type="InterPro" id="IPR017871">
    <property type="entry name" value="ABC_transporter-like_CS"/>
</dbReference>
<dbReference type="GO" id="GO:0015658">
    <property type="term" value="F:branched-chain amino acid transmembrane transporter activity"/>
    <property type="evidence" value="ECO:0007669"/>
    <property type="project" value="TreeGrafter"/>
</dbReference>
<dbReference type="GO" id="GO:0015807">
    <property type="term" value="P:L-amino acid transport"/>
    <property type="evidence" value="ECO:0007669"/>
    <property type="project" value="TreeGrafter"/>
</dbReference>
<evidence type="ECO:0000313" key="8">
    <source>
        <dbReference type="Proteomes" id="UP000255000"/>
    </source>
</evidence>
<dbReference type="Gene3D" id="3.40.50.300">
    <property type="entry name" value="P-loop containing nucleotide triphosphate hydrolases"/>
    <property type="match status" value="1"/>
</dbReference>
<dbReference type="InterPro" id="IPR052156">
    <property type="entry name" value="BCAA_Transport_ATP-bd_LivF"/>
</dbReference>
<keyword evidence="5" id="KW-0029">Amino-acid transport</keyword>
<dbReference type="InterPro" id="IPR003439">
    <property type="entry name" value="ABC_transporter-like_ATP-bd"/>
</dbReference>
<dbReference type="EMBL" id="UGSK01000001">
    <property type="protein sequence ID" value="SUA99705.1"/>
    <property type="molecule type" value="Genomic_DNA"/>
</dbReference>
<evidence type="ECO:0000256" key="3">
    <source>
        <dbReference type="ARBA" id="ARBA00022741"/>
    </source>
</evidence>
<dbReference type="PROSITE" id="PS50893">
    <property type="entry name" value="ABC_TRANSPORTER_2"/>
    <property type="match status" value="1"/>
</dbReference>
<dbReference type="PANTHER" id="PTHR43820:SF4">
    <property type="entry name" value="HIGH-AFFINITY BRANCHED-CHAIN AMINO ACID TRANSPORT ATP-BINDING PROTEIN LIVF"/>
    <property type="match status" value="1"/>
</dbReference>
<dbReference type="Proteomes" id="UP000255000">
    <property type="component" value="Unassembled WGS sequence"/>
</dbReference>
<evidence type="ECO:0000256" key="1">
    <source>
        <dbReference type="ARBA" id="ARBA00005417"/>
    </source>
</evidence>
<organism evidence="7 8">
    <name type="scientific">Pannonibacter phragmitetus</name>
    <dbReference type="NCBI Taxonomy" id="121719"/>
    <lineage>
        <taxon>Bacteria</taxon>
        <taxon>Pseudomonadati</taxon>
        <taxon>Pseudomonadota</taxon>
        <taxon>Alphaproteobacteria</taxon>
        <taxon>Hyphomicrobiales</taxon>
        <taxon>Stappiaceae</taxon>
        <taxon>Pannonibacter</taxon>
    </lineage>
</organism>
<dbReference type="PROSITE" id="PS00211">
    <property type="entry name" value="ABC_TRANSPORTER_1"/>
    <property type="match status" value="1"/>
</dbReference>
<dbReference type="InterPro" id="IPR027417">
    <property type="entry name" value="P-loop_NTPase"/>
</dbReference>